<dbReference type="Gene3D" id="1.20.1300.20">
    <property type="entry name" value="Peptidase C65 Otubain, subdomain 2"/>
    <property type="match status" value="1"/>
</dbReference>
<reference evidence="8 9" key="1">
    <citation type="journal article" date="2019" name="Sci. Rep.">
        <title>Comparative genomics of chytrid fungi reveal insights into the obligate biotrophic and pathogenic lifestyle of Synchytrium endobioticum.</title>
        <authorList>
            <person name="van de Vossenberg B.T.L.H."/>
            <person name="Warris S."/>
            <person name="Nguyen H.D.T."/>
            <person name="van Gent-Pelzer M.P.E."/>
            <person name="Joly D.L."/>
            <person name="van de Geest H.C."/>
            <person name="Bonants P.J.M."/>
            <person name="Smith D.S."/>
            <person name="Levesque C.A."/>
            <person name="van der Lee T.A.J."/>
        </authorList>
    </citation>
    <scope>NUCLEOTIDE SEQUENCE [LARGE SCALE GENOMIC DNA]</scope>
    <source>
        <strain evidence="8 9">JEL517</strain>
    </source>
</reference>
<dbReference type="InterPro" id="IPR003323">
    <property type="entry name" value="OTU_dom"/>
</dbReference>
<evidence type="ECO:0000256" key="6">
    <source>
        <dbReference type="ARBA" id="ARBA00022807"/>
    </source>
</evidence>
<evidence type="ECO:0000256" key="3">
    <source>
        <dbReference type="ARBA" id="ARBA00022670"/>
    </source>
</evidence>
<evidence type="ECO:0000256" key="5">
    <source>
        <dbReference type="ARBA" id="ARBA00022801"/>
    </source>
</evidence>
<dbReference type="GO" id="GO:0005634">
    <property type="term" value="C:nucleus"/>
    <property type="evidence" value="ECO:0007669"/>
    <property type="project" value="TreeGrafter"/>
</dbReference>
<comment type="caution">
    <text evidence="8">The sequence shown here is derived from an EMBL/GenBank/DDBJ whole genome shotgun (WGS) entry which is preliminary data.</text>
</comment>
<dbReference type="PANTHER" id="PTHR12931:SF15">
    <property type="entry name" value="UBIQUITIN THIOESTERASE OTUBAIN-LIKE"/>
    <property type="match status" value="1"/>
</dbReference>
<name>A0A507C4Y6_9FUNG</name>
<dbReference type="RefSeq" id="XP_031023781.1">
    <property type="nucleotide sequence ID" value="XM_031170257.1"/>
</dbReference>
<evidence type="ECO:0000259" key="7">
    <source>
        <dbReference type="PROSITE" id="PS50802"/>
    </source>
</evidence>
<keyword evidence="6" id="KW-0788">Thiol protease</keyword>
<dbReference type="InterPro" id="IPR042468">
    <property type="entry name" value="Peptidase_C65_otubain_sub1"/>
</dbReference>
<dbReference type="STRING" id="1806994.A0A507C4Y6"/>
<dbReference type="InterPro" id="IPR038765">
    <property type="entry name" value="Papain-like_cys_pep_sf"/>
</dbReference>
<accession>A0A507C4Y6</accession>
<dbReference type="Proteomes" id="UP000319731">
    <property type="component" value="Unassembled WGS sequence"/>
</dbReference>
<dbReference type="GeneID" id="42005554"/>
<sequence>MATQEQELARPSDQEILDFEKIAKADELSKPLVSEIMDFTTLQHEYAGGSAIFQRKIQSVIKECRGMRAIKKDGNCFYRGFGFRLAELVWEQANTLWADTILTRAMSTKELLLSQGYDLYAIEDFYDMFINTFKPQKDKNLLDLFTEKYDGEAIVCYLRLVTAAILKRDRDMYEAFILDSYPSIDIFISNQVEPMAVESDNIHIVAMSSALGVNIKVANLDLAETSGGDINYHEFSPMDPVDIPNQPEVVLMYRPGHYDVIYPNVKT</sequence>
<keyword evidence="5" id="KW-0378">Hydrolase</keyword>
<evidence type="ECO:0000256" key="4">
    <source>
        <dbReference type="ARBA" id="ARBA00022786"/>
    </source>
</evidence>
<evidence type="ECO:0000256" key="1">
    <source>
        <dbReference type="ARBA" id="ARBA00000707"/>
    </source>
</evidence>
<dbReference type="Gene3D" id="3.30.200.60">
    <property type="entry name" value="Peptidase C65 Otubain, subdomain 1"/>
    <property type="match status" value="1"/>
</dbReference>
<dbReference type="OrthoDB" id="18915at2759"/>
<protein>
    <recommendedName>
        <fullName evidence="2">ubiquitinyl hydrolase 1</fullName>
        <ecNumber evidence="2">3.4.19.12</ecNumber>
    </recommendedName>
</protein>
<feature type="domain" description="OTU" evidence="7">
    <location>
        <begin position="65"/>
        <end position="264"/>
    </location>
</feature>
<comment type="catalytic activity">
    <reaction evidence="1">
        <text>Thiol-dependent hydrolysis of ester, thioester, amide, peptide and isopeptide bonds formed by the C-terminal Gly of ubiquitin (a 76-residue protein attached to proteins as an intracellular targeting signal).</text>
        <dbReference type="EC" id="3.4.19.12"/>
    </reaction>
</comment>
<dbReference type="GO" id="GO:0006508">
    <property type="term" value="P:proteolysis"/>
    <property type="evidence" value="ECO:0007669"/>
    <property type="project" value="UniProtKB-KW"/>
</dbReference>
<dbReference type="Pfam" id="PF10275">
    <property type="entry name" value="Peptidase_C65"/>
    <property type="match status" value="1"/>
</dbReference>
<dbReference type="GO" id="GO:0071108">
    <property type="term" value="P:protein K48-linked deubiquitination"/>
    <property type="evidence" value="ECO:0007669"/>
    <property type="project" value="TreeGrafter"/>
</dbReference>
<dbReference type="CDD" id="cd22749">
    <property type="entry name" value="Otubain_C65"/>
    <property type="match status" value="1"/>
</dbReference>
<organism evidence="8 9">
    <name type="scientific">Synchytrium microbalum</name>
    <dbReference type="NCBI Taxonomy" id="1806994"/>
    <lineage>
        <taxon>Eukaryota</taxon>
        <taxon>Fungi</taxon>
        <taxon>Fungi incertae sedis</taxon>
        <taxon>Chytridiomycota</taxon>
        <taxon>Chytridiomycota incertae sedis</taxon>
        <taxon>Chytridiomycetes</taxon>
        <taxon>Synchytriales</taxon>
        <taxon>Synchytriaceae</taxon>
        <taxon>Synchytrium</taxon>
    </lineage>
</organism>
<dbReference type="SUPFAM" id="SSF54001">
    <property type="entry name" value="Cysteine proteinases"/>
    <property type="match status" value="1"/>
</dbReference>
<keyword evidence="3" id="KW-0645">Protease</keyword>
<evidence type="ECO:0000256" key="2">
    <source>
        <dbReference type="ARBA" id="ARBA00012759"/>
    </source>
</evidence>
<dbReference type="EC" id="3.4.19.12" evidence="2"/>
<dbReference type="EMBL" id="QEAO01000028">
    <property type="protein sequence ID" value="TPX32603.1"/>
    <property type="molecule type" value="Genomic_DNA"/>
</dbReference>
<evidence type="ECO:0000313" key="8">
    <source>
        <dbReference type="EMBL" id="TPX32603.1"/>
    </source>
</evidence>
<dbReference type="GO" id="GO:0004843">
    <property type="term" value="F:cysteine-type deubiquitinase activity"/>
    <property type="evidence" value="ECO:0007669"/>
    <property type="project" value="UniProtKB-EC"/>
</dbReference>
<keyword evidence="4" id="KW-0833">Ubl conjugation pathway</keyword>
<evidence type="ECO:0000313" key="9">
    <source>
        <dbReference type="Proteomes" id="UP000319731"/>
    </source>
</evidence>
<dbReference type="PROSITE" id="PS50802">
    <property type="entry name" value="OTU"/>
    <property type="match status" value="1"/>
</dbReference>
<dbReference type="PANTHER" id="PTHR12931">
    <property type="entry name" value="UBIQUITIN THIOLESTERASE PROTEIN OTUB"/>
    <property type="match status" value="1"/>
</dbReference>
<keyword evidence="9" id="KW-1185">Reference proteome</keyword>
<dbReference type="GO" id="GO:0043130">
    <property type="term" value="F:ubiquitin binding"/>
    <property type="evidence" value="ECO:0007669"/>
    <property type="project" value="TreeGrafter"/>
</dbReference>
<gene>
    <name evidence="8" type="ORF">SmJEL517_g04329</name>
</gene>
<dbReference type="AlphaFoldDB" id="A0A507C4Y6"/>
<dbReference type="InterPro" id="IPR042467">
    <property type="entry name" value="Peptidase_C65_otubain_sub2"/>
</dbReference>
<proteinExistence type="predicted"/>
<dbReference type="InterPro" id="IPR019400">
    <property type="entry name" value="Peptidase_C65_otubain"/>
</dbReference>